<reference evidence="10 11" key="1">
    <citation type="journal article" date="2013" name="Int. J. Syst. Evol. Microbiol.">
        <title>Ilumatobacter nonamiense sp. nov. and Ilumatobacter coccineum sp. nov., isolated from seashore sand.</title>
        <authorList>
            <person name="Matsumoto A."/>
            <person name="Kasai H."/>
            <person name="Matsuo Y."/>
            <person name="Shizuri Y."/>
            <person name="Ichikawa N."/>
            <person name="Fujita N."/>
            <person name="Omura S."/>
            <person name="Takahashi Y."/>
        </authorList>
    </citation>
    <scope>NUCLEOTIDE SEQUENCE [LARGE SCALE GENOMIC DNA]</scope>
    <source>
        <strain evidence="11">NBRC 103263 / KCTC 29153 / YM16-304</strain>
    </source>
</reference>
<name>A0A6C7EFM7_ILUCY</name>
<feature type="transmembrane region" description="Helical" evidence="7">
    <location>
        <begin position="148"/>
        <end position="172"/>
    </location>
</feature>
<dbReference type="SUPFAM" id="SSF90123">
    <property type="entry name" value="ABC transporter transmembrane region"/>
    <property type="match status" value="1"/>
</dbReference>
<keyword evidence="3" id="KW-0547">Nucleotide-binding</keyword>
<evidence type="ECO:0000256" key="3">
    <source>
        <dbReference type="ARBA" id="ARBA00022741"/>
    </source>
</evidence>
<evidence type="ECO:0000256" key="1">
    <source>
        <dbReference type="ARBA" id="ARBA00004651"/>
    </source>
</evidence>
<feature type="transmembrane region" description="Helical" evidence="7">
    <location>
        <begin position="33"/>
        <end position="54"/>
    </location>
</feature>
<protein>
    <submittedName>
        <fullName evidence="10">Putative ABC transporter permease/ATP-binding protein</fullName>
    </submittedName>
</protein>
<dbReference type="GO" id="GO:0034040">
    <property type="term" value="F:ATPase-coupled lipid transmembrane transporter activity"/>
    <property type="evidence" value="ECO:0007669"/>
    <property type="project" value="TreeGrafter"/>
</dbReference>
<sequence length="585" mass="62698">MLSRDENDTVKFARLRKNWLLIRSMLALHPREFSLAFLGAAVFALGTVASSFAIRWVIDNVILERFESGDVSGATVATGLGLVIGIGLVRAVGVVFRRAAASAGMWRVAETYTNQVLGRLVEQPVGWHRRHADGDLVARGGVDTETTVSVIAPIPFATSTVLMIFISTIWLFVIDIPLGVVALVVFPLVVMTNVVYERSVSVHYTTAQGQLGEFSAAVHESFEGVQLVKSYGAEARETERLAELADRVRASRVKAIRLRTWFEALQDVIPAVTNIGLVLLGAVRVRSGDVTVGEFTSVIFLFTLLVLPLRLIGYALSELPRSMAAWLRIQEVTTEPIEPDPSLDLGIAPEGVGVRFDHVTFAHRNDLAPALVDVDLDIPAGTIAAIVGPTGAGKSTMADLALGIVAPQQGQVSLAPGSRSIVFQEAFLLAGTVRDNIVLGHDFTDDEIWAALEIAAAAEFVAALPQRLETVVGERGVSLSGGQRQRVALARALIRRPSLLILDDTTSALDPATEATVLERLRSSLSEATVLLVASRPSTIALADEVVFVEAGRVSAHGVHADLMASSPSYRRLVEAFESDRAGAA</sequence>
<dbReference type="GO" id="GO:0005886">
    <property type="term" value="C:plasma membrane"/>
    <property type="evidence" value="ECO:0007669"/>
    <property type="project" value="UniProtKB-SubCell"/>
</dbReference>
<evidence type="ECO:0000313" key="10">
    <source>
        <dbReference type="EMBL" id="BAN02776.1"/>
    </source>
</evidence>
<evidence type="ECO:0000259" key="8">
    <source>
        <dbReference type="PROSITE" id="PS50893"/>
    </source>
</evidence>
<dbReference type="InterPro" id="IPR003593">
    <property type="entry name" value="AAA+_ATPase"/>
</dbReference>
<feature type="transmembrane region" description="Helical" evidence="7">
    <location>
        <begin position="178"/>
        <end position="196"/>
    </location>
</feature>
<dbReference type="InterPro" id="IPR003439">
    <property type="entry name" value="ABC_transporter-like_ATP-bd"/>
</dbReference>
<dbReference type="GO" id="GO:0005524">
    <property type="term" value="F:ATP binding"/>
    <property type="evidence" value="ECO:0007669"/>
    <property type="project" value="UniProtKB-KW"/>
</dbReference>
<organism evidence="10 11">
    <name type="scientific">Ilumatobacter coccineus (strain NBRC 103263 / KCTC 29153 / YM16-304)</name>
    <dbReference type="NCBI Taxonomy" id="1313172"/>
    <lineage>
        <taxon>Bacteria</taxon>
        <taxon>Bacillati</taxon>
        <taxon>Actinomycetota</taxon>
        <taxon>Acidimicrobiia</taxon>
        <taxon>Acidimicrobiales</taxon>
        <taxon>Ilumatobacteraceae</taxon>
        <taxon>Ilumatobacter</taxon>
    </lineage>
</organism>
<dbReference type="PANTHER" id="PTHR24221">
    <property type="entry name" value="ATP-BINDING CASSETTE SUB-FAMILY B"/>
    <property type="match status" value="1"/>
</dbReference>
<keyword evidence="4 10" id="KW-0067">ATP-binding</keyword>
<dbReference type="PANTHER" id="PTHR24221:SF654">
    <property type="entry name" value="ATP-BINDING CASSETTE SUB-FAMILY B MEMBER 6"/>
    <property type="match status" value="1"/>
</dbReference>
<proteinExistence type="predicted"/>
<dbReference type="GO" id="GO:0016887">
    <property type="term" value="F:ATP hydrolysis activity"/>
    <property type="evidence" value="ECO:0007669"/>
    <property type="project" value="InterPro"/>
</dbReference>
<dbReference type="Pfam" id="PF00664">
    <property type="entry name" value="ABC_membrane"/>
    <property type="match status" value="1"/>
</dbReference>
<dbReference type="InterPro" id="IPR027417">
    <property type="entry name" value="P-loop_NTPase"/>
</dbReference>
<dbReference type="SMART" id="SM00382">
    <property type="entry name" value="AAA"/>
    <property type="match status" value="1"/>
</dbReference>
<dbReference type="Pfam" id="PF00005">
    <property type="entry name" value="ABC_tran"/>
    <property type="match status" value="1"/>
</dbReference>
<dbReference type="InterPro" id="IPR017871">
    <property type="entry name" value="ABC_transporter-like_CS"/>
</dbReference>
<dbReference type="InterPro" id="IPR011527">
    <property type="entry name" value="ABC1_TM_dom"/>
</dbReference>
<gene>
    <name evidence="10" type="ORF">YM304_24620</name>
</gene>
<dbReference type="AlphaFoldDB" id="A0A6C7EFM7"/>
<keyword evidence="2 7" id="KW-0812">Transmembrane</keyword>
<keyword evidence="11" id="KW-1185">Reference proteome</keyword>
<feature type="domain" description="ABC transmembrane type-1" evidence="9">
    <location>
        <begin position="35"/>
        <end position="321"/>
    </location>
</feature>
<dbReference type="PROSITE" id="PS50929">
    <property type="entry name" value="ABC_TM1F"/>
    <property type="match status" value="1"/>
</dbReference>
<dbReference type="SUPFAM" id="SSF52540">
    <property type="entry name" value="P-loop containing nucleoside triphosphate hydrolases"/>
    <property type="match status" value="1"/>
</dbReference>
<dbReference type="Proteomes" id="UP000011863">
    <property type="component" value="Chromosome"/>
</dbReference>
<dbReference type="EMBL" id="AP012057">
    <property type="protein sequence ID" value="BAN02776.1"/>
    <property type="molecule type" value="Genomic_DNA"/>
</dbReference>
<dbReference type="Gene3D" id="1.20.1560.10">
    <property type="entry name" value="ABC transporter type 1, transmembrane domain"/>
    <property type="match status" value="1"/>
</dbReference>
<feature type="domain" description="ABC transporter" evidence="8">
    <location>
        <begin position="354"/>
        <end position="576"/>
    </location>
</feature>
<keyword evidence="6 7" id="KW-0472">Membrane</keyword>
<evidence type="ECO:0000313" key="11">
    <source>
        <dbReference type="Proteomes" id="UP000011863"/>
    </source>
</evidence>
<accession>A0A6C7EFM7</accession>
<feature type="transmembrane region" description="Helical" evidence="7">
    <location>
        <begin position="295"/>
        <end position="316"/>
    </location>
</feature>
<dbReference type="InterPro" id="IPR039421">
    <property type="entry name" value="Type_1_exporter"/>
</dbReference>
<dbReference type="PROSITE" id="PS50893">
    <property type="entry name" value="ABC_TRANSPORTER_2"/>
    <property type="match status" value="1"/>
</dbReference>
<dbReference type="PROSITE" id="PS00211">
    <property type="entry name" value="ABC_TRANSPORTER_1"/>
    <property type="match status" value="1"/>
</dbReference>
<keyword evidence="5 7" id="KW-1133">Transmembrane helix</keyword>
<evidence type="ECO:0000259" key="9">
    <source>
        <dbReference type="PROSITE" id="PS50929"/>
    </source>
</evidence>
<evidence type="ECO:0000256" key="6">
    <source>
        <dbReference type="ARBA" id="ARBA00023136"/>
    </source>
</evidence>
<dbReference type="Gene3D" id="3.40.50.300">
    <property type="entry name" value="P-loop containing nucleotide triphosphate hydrolases"/>
    <property type="match status" value="1"/>
</dbReference>
<evidence type="ECO:0000256" key="5">
    <source>
        <dbReference type="ARBA" id="ARBA00022989"/>
    </source>
</evidence>
<evidence type="ECO:0000256" key="7">
    <source>
        <dbReference type="SAM" id="Phobius"/>
    </source>
</evidence>
<feature type="transmembrane region" description="Helical" evidence="7">
    <location>
        <begin position="74"/>
        <end position="96"/>
    </location>
</feature>
<dbReference type="GO" id="GO:0140359">
    <property type="term" value="F:ABC-type transporter activity"/>
    <property type="evidence" value="ECO:0007669"/>
    <property type="project" value="InterPro"/>
</dbReference>
<dbReference type="KEGG" id="aym:YM304_24620"/>
<evidence type="ECO:0000256" key="2">
    <source>
        <dbReference type="ARBA" id="ARBA00022692"/>
    </source>
</evidence>
<dbReference type="InterPro" id="IPR036640">
    <property type="entry name" value="ABC1_TM_sf"/>
</dbReference>
<evidence type="ECO:0000256" key="4">
    <source>
        <dbReference type="ARBA" id="ARBA00022840"/>
    </source>
</evidence>
<comment type="subcellular location">
    <subcellularLocation>
        <location evidence="1">Cell membrane</location>
        <topology evidence="1">Multi-pass membrane protein</topology>
    </subcellularLocation>
</comment>